<feature type="domain" description="XdhC Rossmann" evidence="2">
    <location>
        <begin position="181"/>
        <end position="316"/>
    </location>
</feature>
<dbReference type="EMBL" id="JAROCA020000001">
    <property type="protein sequence ID" value="MDY0405659.1"/>
    <property type="molecule type" value="Genomic_DNA"/>
</dbReference>
<name>A0ABU5CIL2_9BACI</name>
<dbReference type="InterPro" id="IPR027051">
    <property type="entry name" value="XdhC_Rossmann_dom"/>
</dbReference>
<evidence type="ECO:0000259" key="2">
    <source>
        <dbReference type="Pfam" id="PF13478"/>
    </source>
</evidence>
<keyword evidence="4" id="KW-1185">Reference proteome</keyword>
<dbReference type="PANTHER" id="PTHR30388">
    <property type="entry name" value="ALDEHYDE OXIDOREDUCTASE MOLYBDENUM COFACTOR ASSEMBLY PROTEIN"/>
    <property type="match status" value="1"/>
</dbReference>
<dbReference type="Proteomes" id="UP001228376">
    <property type="component" value="Unassembled WGS sequence"/>
</dbReference>
<evidence type="ECO:0000313" key="4">
    <source>
        <dbReference type="Proteomes" id="UP001228376"/>
    </source>
</evidence>
<evidence type="ECO:0000313" key="3">
    <source>
        <dbReference type="EMBL" id="MDY0405659.1"/>
    </source>
</evidence>
<dbReference type="InterPro" id="IPR052698">
    <property type="entry name" value="MoCofactor_Util/Proc"/>
</dbReference>
<dbReference type="Pfam" id="PF02625">
    <property type="entry name" value="XdhC_CoxI"/>
    <property type="match status" value="1"/>
</dbReference>
<proteinExistence type="predicted"/>
<protein>
    <submittedName>
        <fullName evidence="3">XdhC/CoxI family protein</fullName>
    </submittedName>
</protein>
<feature type="domain" description="XdhC- CoxI" evidence="1">
    <location>
        <begin position="13"/>
        <end position="60"/>
    </location>
</feature>
<dbReference type="PANTHER" id="PTHR30388:SF6">
    <property type="entry name" value="XANTHINE DEHYDROGENASE SUBUNIT A-RELATED"/>
    <property type="match status" value="1"/>
</dbReference>
<sequence>MSCLKFETSQLPQVEGSAYRKEGTTMLLFADGRRIGMLSAGCLEEELQHQARQMLFHQEEMKRFVYDMSVEDDLGWGRGAGCNGKIHVLLEIVTNDMRNQLMRVHQYIEKGIKVKMIKSVSSQNKHRFRFYTTSSGQFFGDDFQFIPAMNQWLNQDKKTGCYLIDNDEEIYVHTIDPMPRLFIFGAGEDVKPLVSIALQTGFRVHIWDWRPALLNEPIFRRAQLIDTNPAAIIDKMTWRKSDAVVIMTHDFQKDREILQQFLASNPPCYIGIMGPRDRTRRLFAGKPVWNRLNAPIGLPIGAQGPEEIAVSIMAEIIQYVRGSLAKHTEDSHGKKEDYRDISGGWQ</sequence>
<organism evidence="3 4">
    <name type="scientific">Tigheibacillus jepli</name>
    <dbReference type="NCBI Taxonomy" id="3035914"/>
    <lineage>
        <taxon>Bacteria</taxon>
        <taxon>Bacillati</taxon>
        <taxon>Bacillota</taxon>
        <taxon>Bacilli</taxon>
        <taxon>Bacillales</taxon>
        <taxon>Bacillaceae</taxon>
        <taxon>Tigheibacillus</taxon>
    </lineage>
</organism>
<comment type="caution">
    <text evidence="3">The sequence shown here is derived from an EMBL/GenBank/DDBJ whole genome shotgun (WGS) entry which is preliminary data.</text>
</comment>
<evidence type="ECO:0000259" key="1">
    <source>
        <dbReference type="Pfam" id="PF02625"/>
    </source>
</evidence>
<dbReference type="RefSeq" id="WP_306065123.1">
    <property type="nucleotide sequence ID" value="NZ_JAROCA020000001.1"/>
</dbReference>
<reference evidence="3 4" key="1">
    <citation type="submission" date="2023-10" db="EMBL/GenBank/DDBJ databases">
        <title>179-bfca-hs.</title>
        <authorList>
            <person name="Miliotis G."/>
            <person name="Sengupta P."/>
            <person name="Hameed A."/>
            <person name="Chuvochina M."/>
            <person name="Mcdonagh F."/>
            <person name="Simpson A.C."/>
            <person name="Singh N.K."/>
            <person name="Rekha P.D."/>
            <person name="Raman K."/>
            <person name="Hugenholtz P."/>
            <person name="Venkateswaran K."/>
        </authorList>
    </citation>
    <scope>NUCLEOTIDE SEQUENCE [LARGE SCALE GENOMIC DNA]</scope>
    <source>
        <strain evidence="3 4">179-BFC-A-HS</strain>
    </source>
</reference>
<dbReference type="InterPro" id="IPR003777">
    <property type="entry name" value="XdhC_CoxI"/>
</dbReference>
<dbReference type="Pfam" id="PF13478">
    <property type="entry name" value="XdhC_C"/>
    <property type="match status" value="1"/>
</dbReference>
<accession>A0ABU5CIL2</accession>
<gene>
    <name evidence="3" type="ORF">P5G51_009860</name>
</gene>
<dbReference type="Gene3D" id="3.40.50.720">
    <property type="entry name" value="NAD(P)-binding Rossmann-like Domain"/>
    <property type="match status" value="1"/>
</dbReference>